<dbReference type="Proteomes" id="UP000824782">
    <property type="component" value="Unassembled WGS sequence"/>
</dbReference>
<keyword evidence="2" id="KW-1185">Reference proteome</keyword>
<gene>
    <name evidence="1" type="ORF">GDO81_027389</name>
</gene>
<organism evidence="1 2">
    <name type="scientific">Engystomops pustulosus</name>
    <name type="common">Tungara frog</name>
    <name type="synonym">Physalaemus pustulosus</name>
    <dbReference type="NCBI Taxonomy" id="76066"/>
    <lineage>
        <taxon>Eukaryota</taxon>
        <taxon>Metazoa</taxon>
        <taxon>Chordata</taxon>
        <taxon>Craniata</taxon>
        <taxon>Vertebrata</taxon>
        <taxon>Euteleostomi</taxon>
        <taxon>Amphibia</taxon>
        <taxon>Batrachia</taxon>
        <taxon>Anura</taxon>
        <taxon>Neobatrachia</taxon>
        <taxon>Hyloidea</taxon>
        <taxon>Leptodactylidae</taxon>
        <taxon>Leiuperinae</taxon>
        <taxon>Engystomops</taxon>
    </lineage>
</organism>
<comment type="caution">
    <text evidence="1">The sequence shown here is derived from an EMBL/GenBank/DDBJ whole genome shotgun (WGS) entry which is preliminary data.</text>
</comment>
<name>A0AAV6YL12_ENGPU</name>
<sequence length="87" mass="9931">MRNQKTTNYRNQLHLHHRRLHTTQEAKGARTRIIRISPPIMECPITGAPPHRSRVTTIGCYRLHLGLSDNNIQAPPPAQSVTEHLQP</sequence>
<proteinExistence type="predicted"/>
<dbReference type="EMBL" id="WNYA01053158">
    <property type="protein sequence ID" value="KAG8535964.1"/>
    <property type="molecule type" value="Genomic_DNA"/>
</dbReference>
<dbReference type="AlphaFoldDB" id="A0AAV6YL12"/>
<protein>
    <submittedName>
        <fullName evidence="1">Uncharacterized protein</fullName>
    </submittedName>
</protein>
<reference evidence="1" key="1">
    <citation type="thesis" date="2020" institute="ProQuest LLC" country="789 East Eisenhower Parkway, Ann Arbor, MI, USA">
        <title>Comparative Genomics and Chromosome Evolution.</title>
        <authorList>
            <person name="Mudd A.B."/>
        </authorList>
    </citation>
    <scope>NUCLEOTIDE SEQUENCE</scope>
    <source>
        <strain evidence="1">237g6f4</strain>
        <tissue evidence="1">Blood</tissue>
    </source>
</reference>
<evidence type="ECO:0000313" key="1">
    <source>
        <dbReference type="EMBL" id="KAG8535964.1"/>
    </source>
</evidence>
<accession>A0AAV6YL12</accession>
<evidence type="ECO:0000313" key="2">
    <source>
        <dbReference type="Proteomes" id="UP000824782"/>
    </source>
</evidence>